<reference evidence="1 2" key="1">
    <citation type="journal article" date="2018" name="Nat. Biotechnol.">
        <title>A standardized bacterial taxonomy based on genome phylogeny substantially revises the tree of life.</title>
        <authorList>
            <person name="Parks D.H."/>
            <person name="Chuvochina M."/>
            <person name="Waite D.W."/>
            <person name="Rinke C."/>
            <person name="Skarshewski A."/>
            <person name="Chaumeil P.A."/>
            <person name="Hugenholtz P."/>
        </authorList>
    </citation>
    <scope>NUCLEOTIDE SEQUENCE [LARGE SCALE GENOMIC DNA]</scope>
    <source>
        <strain evidence="1">UBA9956</strain>
    </source>
</reference>
<evidence type="ECO:0000313" key="1">
    <source>
        <dbReference type="EMBL" id="HAV91752.1"/>
    </source>
</evidence>
<name>A0A350H886_UNCW3</name>
<sequence length="267" mass="29185">MKRIISALIIFFSVTAYSQYYSGEIGFGYLSIPVSPLSQSFSTAGAAALERAGDLINPASLYFYTDGNEATMNYMNYIAGSHFGMFSYTNSGSQVLLKYFNSGLIEKRDSLNTDLGTYSANVIILNYSKAFLFKEKFIFGAGVNLGVENITEYNGIEGSFDLGFIYKNIYSDFLNIGVNATNLGVLYDFESSSAAPAKIVAGVSISKEDMPFAVYIDVGKIIDRKIFYAAGMEFFLIRPQTAVQSENADITSVTSSALSDIEVDIKL</sequence>
<gene>
    <name evidence="1" type="ORF">DCW38_01030</name>
</gene>
<dbReference type="Proteomes" id="UP000264062">
    <property type="component" value="Unassembled WGS sequence"/>
</dbReference>
<protein>
    <recommendedName>
        <fullName evidence="3">PorV/PorQ family protein</fullName>
    </recommendedName>
</protein>
<dbReference type="AlphaFoldDB" id="A0A350H886"/>
<proteinExistence type="predicted"/>
<evidence type="ECO:0000313" key="2">
    <source>
        <dbReference type="Proteomes" id="UP000264062"/>
    </source>
</evidence>
<evidence type="ECO:0008006" key="3">
    <source>
        <dbReference type="Google" id="ProtNLM"/>
    </source>
</evidence>
<feature type="non-terminal residue" evidence="1">
    <location>
        <position position="267"/>
    </location>
</feature>
<organism evidence="1 2">
    <name type="scientific">candidate division WOR-3 bacterium</name>
    <dbReference type="NCBI Taxonomy" id="2052148"/>
    <lineage>
        <taxon>Bacteria</taxon>
        <taxon>Bacteria division WOR-3</taxon>
    </lineage>
</organism>
<dbReference type="EMBL" id="DMZY01000032">
    <property type="protein sequence ID" value="HAV91752.1"/>
    <property type="molecule type" value="Genomic_DNA"/>
</dbReference>
<comment type="caution">
    <text evidence="1">The sequence shown here is derived from an EMBL/GenBank/DDBJ whole genome shotgun (WGS) entry which is preliminary data.</text>
</comment>
<accession>A0A350H886</accession>